<evidence type="ECO:0000256" key="2">
    <source>
        <dbReference type="ARBA" id="ARBA00013191"/>
    </source>
</evidence>
<accession>A0A816M0B5</accession>
<dbReference type="GO" id="GO:0006633">
    <property type="term" value="P:fatty acid biosynthetic process"/>
    <property type="evidence" value="ECO:0007669"/>
    <property type="project" value="TreeGrafter"/>
</dbReference>
<dbReference type="InterPro" id="IPR014031">
    <property type="entry name" value="Ketoacyl_synth_C"/>
</dbReference>
<sequence length="757" mass="84690">MSACRIVITGLGAVSPLGVGVELNWHRLLNNHSGIVSLNETEYTGIPCQIAGRVPMSVDYQNQDGTLDFSKYFTRISDLKSMTLASAFALVAAQEAIEHSQILLAYDDRTRIGVSVGNGIAGLANTCSIFEQMKAKGLYRGMSPFYITQVLPNTSAGYVSVRHKLQGPNLCNSSACTAGVQAIGDGYNMIRLGHADAMVCGATEATVNPITISGFARMRALSTSFNDQPKLASRPFDRQRDGFVMGEGAAIMILERLESAQKRGAKILGEILGYGLSSDASHITNPTGLGALNCMKNALNNAHLNARDIGYINAHATSTPIGDRIERQAIKELFTSDNSNVLVSSTKGHTGHLLGAAGALESIFTVLACNHAICPTTLNYKSNNDDSEDSSLLNIISNDKPLSWNSKTRIALKNSFGFGGTNSLRLRSVAQPKEKHNEQLLCPDSDTYKKMMNETQFEYYYDIIKQWTFPSVILSMDEDDRKALHQGHLLFKNSLLDDDDKKTDECFQQYPQLFKLSNAIDSCDIQRPIFVRLSTRSPKDAILLLNKQKCKQVFQKTLDEMVADDTSERNRRLIAIDESSIRLLSVTDGFHAIQLLVASERIQDDLISCASLNLIVRQFIIDRRNLKSEFRAFIFKHKLTAITQYNEYIFDKNLFEKKDLILKSIEDFFENENIIERIPYENYILDLILIENNLNNYQIFICEINPFAEFAGTGLFSWLNDRNILLGREEFQFRIKENDTSEHSETNDQWLSLMNNL</sequence>
<comment type="similarity">
    <text evidence="1 4">Belongs to the thiolase-like superfamily. Beta-ketoacyl-ACP synthases family.</text>
</comment>
<comment type="caution">
    <text evidence="6">The sequence shown here is derived from an EMBL/GenBank/DDBJ whole genome shotgun (WGS) entry which is preliminary data.</text>
</comment>
<evidence type="ECO:0000256" key="1">
    <source>
        <dbReference type="ARBA" id="ARBA00008467"/>
    </source>
</evidence>
<dbReference type="Proteomes" id="UP000663856">
    <property type="component" value="Unassembled WGS sequence"/>
</dbReference>
<evidence type="ECO:0000256" key="3">
    <source>
        <dbReference type="ARBA" id="ARBA00022679"/>
    </source>
</evidence>
<evidence type="ECO:0000313" key="7">
    <source>
        <dbReference type="Proteomes" id="UP000663856"/>
    </source>
</evidence>
<dbReference type="AlphaFoldDB" id="A0A816M0B5"/>
<dbReference type="NCBIfam" id="NF005589">
    <property type="entry name" value="PRK07314.1"/>
    <property type="match status" value="1"/>
</dbReference>
<dbReference type="EMBL" id="CAJNRF010000613">
    <property type="protein sequence ID" value="CAF1970174.1"/>
    <property type="molecule type" value="Genomic_DNA"/>
</dbReference>
<proteinExistence type="inferred from homology"/>
<dbReference type="PANTHER" id="PTHR11712">
    <property type="entry name" value="POLYKETIDE SYNTHASE-RELATED"/>
    <property type="match status" value="1"/>
</dbReference>
<dbReference type="PANTHER" id="PTHR11712:SF336">
    <property type="entry name" value="3-OXOACYL-[ACYL-CARRIER-PROTEIN] SYNTHASE, MITOCHONDRIAL"/>
    <property type="match status" value="1"/>
</dbReference>
<feature type="domain" description="Ketosynthase family 3 (KS3)" evidence="5">
    <location>
        <begin position="3"/>
        <end position="429"/>
    </location>
</feature>
<gene>
    <name evidence="6" type="ORF">WKI299_LOCUS3277</name>
</gene>
<dbReference type="SMART" id="SM00825">
    <property type="entry name" value="PKS_KS"/>
    <property type="match status" value="1"/>
</dbReference>
<evidence type="ECO:0000313" key="6">
    <source>
        <dbReference type="EMBL" id="CAF1970174.1"/>
    </source>
</evidence>
<dbReference type="Gene3D" id="3.40.47.10">
    <property type="match status" value="1"/>
</dbReference>
<dbReference type="CDD" id="cd00834">
    <property type="entry name" value="KAS_I_II"/>
    <property type="match status" value="1"/>
</dbReference>
<dbReference type="GO" id="GO:0004315">
    <property type="term" value="F:3-oxoacyl-[acyl-carrier-protein] synthase activity"/>
    <property type="evidence" value="ECO:0007669"/>
    <property type="project" value="UniProtKB-EC"/>
</dbReference>
<dbReference type="SUPFAM" id="SSF53901">
    <property type="entry name" value="Thiolase-like"/>
    <property type="match status" value="2"/>
</dbReference>
<name>A0A816M0B5_9BILA</name>
<protein>
    <recommendedName>
        <fullName evidence="2">beta-ketoacyl-[acyl-carrier-protein] synthase I</fullName>
        <ecNumber evidence="2">2.3.1.41</ecNumber>
    </recommendedName>
</protein>
<organism evidence="6 7">
    <name type="scientific">Rotaria magnacalcarata</name>
    <dbReference type="NCBI Taxonomy" id="392030"/>
    <lineage>
        <taxon>Eukaryota</taxon>
        <taxon>Metazoa</taxon>
        <taxon>Spiralia</taxon>
        <taxon>Gnathifera</taxon>
        <taxon>Rotifera</taxon>
        <taxon>Eurotatoria</taxon>
        <taxon>Bdelloidea</taxon>
        <taxon>Philodinida</taxon>
        <taxon>Philodinidae</taxon>
        <taxon>Rotaria</taxon>
    </lineage>
</organism>
<dbReference type="EC" id="2.3.1.41" evidence="2"/>
<dbReference type="InterPro" id="IPR000794">
    <property type="entry name" value="Beta-ketoacyl_synthase"/>
</dbReference>
<dbReference type="InterPro" id="IPR014030">
    <property type="entry name" value="Ketoacyl_synth_N"/>
</dbReference>
<dbReference type="InterPro" id="IPR016039">
    <property type="entry name" value="Thiolase-like"/>
</dbReference>
<keyword evidence="3 4" id="KW-0808">Transferase</keyword>
<dbReference type="InterPro" id="IPR009772">
    <property type="entry name" value="CDC123"/>
</dbReference>
<evidence type="ECO:0000259" key="5">
    <source>
        <dbReference type="PROSITE" id="PS52004"/>
    </source>
</evidence>
<dbReference type="Pfam" id="PF07065">
    <property type="entry name" value="D123"/>
    <property type="match status" value="1"/>
</dbReference>
<evidence type="ECO:0000256" key="4">
    <source>
        <dbReference type="RuleBase" id="RU003694"/>
    </source>
</evidence>
<dbReference type="Pfam" id="PF02801">
    <property type="entry name" value="Ketoacyl-synt_C"/>
    <property type="match status" value="1"/>
</dbReference>
<reference evidence="6" key="1">
    <citation type="submission" date="2021-02" db="EMBL/GenBank/DDBJ databases">
        <authorList>
            <person name="Nowell W R."/>
        </authorList>
    </citation>
    <scope>NUCLEOTIDE SEQUENCE</scope>
</reference>
<dbReference type="FunFam" id="3.40.47.10:FF:000018">
    <property type="entry name" value="3-oxoacyl-[acyl-carrier-protein] synthase 2"/>
    <property type="match status" value="1"/>
</dbReference>
<dbReference type="PROSITE" id="PS52004">
    <property type="entry name" value="KS3_2"/>
    <property type="match status" value="1"/>
</dbReference>
<dbReference type="Pfam" id="PF00109">
    <property type="entry name" value="ketoacyl-synt"/>
    <property type="match status" value="1"/>
</dbReference>
<dbReference type="InterPro" id="IPR020841">
    <property type="entry name" value="PKS_Beta-ketoAc_synthase_dom"/>
</dbReference>
<dbReference type="GO" id="GO:0005739">
    <property type="term" value="C:mitochondrion"/>
    <property type="evidence" value="ECO:0007669"/>
    <property type="project" value="TreeGrafter"/>
</dbReference>